<feature type="non-terminal residue" evidence="2">
    <location>
        <position position="258"/>
    </location>
</feature>
<organism evidence="2 3">
    <name type="scientific">Rhizophlyctis rosea</name>
    <dbReference type="NCBI Taxonomy" id="64517"/>
    <lineage>
        <taxon>Eukaryota</taxon>
        <taxon>Fungi</taxon>
        <taxon>Fungi incertae sedis</taxon>
        <taxon>Chytridiomycota</taxon>
        <taxon>Chytridiomycota incertae sedis</taxon>
        <taxon>Chytridiomycetes</taxon>
        <taxon>Rhizophlyctidales</taxon>
        <taxon>Rhizophlyctidaceae</taxon>
        <taxon>Rhizophlyctis</taxon>
    </lineage>
</organism>
<dbReference type="Proteomes" id="UP001212841">
    <property type="component" value="Unassembled WGS sequence"/>
</dbReference>
<comment type="caution">
    <text evidence="2">The sequence shown here is derived from an EMBL/GenBank/DDBJ whole genome shotgun (WGS) entry which is preliminary data.</text>
</comment>
<protein>
    <recommendedName>
        <fullName evidence="1">Peptidase S74 domain-containing protein</fullName>
    </recommendedName>
</protein>
<dbReference type="Pfam" id="PF13884">
    <property type="entry name" value="Peptidase_S74"/>
    <property type="match status" value="1"/>
</dbReference>
<accession>A0AAD5S1I5</accession>
<dbReference type="AlphaFoldDB" id="A0AAD5S1I5"/>
<name>A0AAD5S1I5_9FUNG</name>
<dbReference type="EMBL" id="JADGJD010002150">
    <property type="protein sequence ID" value="KAJ3034524.1"/>
    <property type="molecule type" value="Genomic_DNA"/>
</dbReference>
<gene>
    <name evidence="2" type="ORF">HK097_004491</name>
</gene>
<evidence type="ECO:0000313" key="3">
    <source>
        <dbReference type="Proteomes" id="UP001212841"/>
    </source>
</evidence>
<dbReference type="PROSITE" id="PS51688">
    <property type="entry name" value="ICA"/>
    <property type="match status" value="1"/>
</dbReference>
<dbReference type="InterPro" id="IPR030392">
    <property type="entry name" value="S74_ICA"/>
</dbReference>
<proteinExistence type="predicted"/>
<keyword evidence="3" id="KW-1185">Reference proteome</keyword>
<evidence type="ECO:0000313" key="2">
    <source>
        <dbReference type="EMBL" id="KAJ3034524.1"/>
    </source>
</evidence>
<sequence length="258" mass="28820">MDASGYTGSLAFEHGAGGYKHFIRSRHNGSGVPGNGIDFWLNTSTNKTASTSPGVSNIRVLAVDTEALASGVVGKFYQGLKLYEDLSGKTQSVALDIDNAKDLNGGLLEVYGESAFHHTVFVSGRGYREFAPYSYSYRYMNNGDMQWNGYQYRNLNATATRYSMIIGGRLMVCSGGEINIMSDIRTKKKIETIDGAKALDVVRKQRAVSFKYKNTDDNDQKYGWIAQECLKHEYLRDSIRLYNVDDKEENDRLVMCAE</sequence>
<reference evidence="2" key="1">
    <citation type="submission" date="2020-05" db="EMBL/GenBank/DDBJ databases">
        <title>Phylogenomic resolution of chytrid fungi.</title>
        <authorList>
            <person name="Stajich J.E."/>
            <person name="Amses K."/>
            <person name="Simmons R."/>
            <person name="Seto K."/>
            <person name="Myers J."/>
            <person name="Bonds A."/>
            <person name="Quandt C.A."/>
            <person name="Barry K."/>
            <person name="Liu P."/>
            <person name="Grigoriev I."/>
            <person name="Longcore J.E."/>
            <person name="James T.Y."/>
        </authorList>
    </citation>
    <scope>NUCLEOTIDE SEQUENCE</scope>
    <source>
        <strain evidence="2">JEL0318</strain>
    </source>
</reference>
<evidence type="ECO:0000259" key="1">
    <source>
        <dbReference type="PROSITE" id="PS51688"/>
    </source>
</evidence>
<feature type="domain" description="Peptidase S74" evidence="1">
    <location>
        <begin position="182"/>
        <end position="258"/>
    </location>
</feature>